<evidence type="ECO:0000313" key="3">
    <source>
        <dbReference type="Proteomes" id="UP000076407"/>
    </source>
</evidence>
<proteinExistence type="predicted"/>
<evidence type="ECO:0000256" key="1">
    <source>
        <dbReference type="SAM" id="Phobius"/>
    </source>
</evidence>
<dbReference type="AlphaFoldDB" id="A0A182XQY0"/>
<keyword evidence="1" id="KW-0812">Transmembrane</keyword>
<dbReference type="VEuPathDB" id="VectorBase:AQUA014265"/>
<feature type="transmembrane region" description="Helical" evidence="1">
    <location>
        <begin position="9"/>
        <end position="31"/>
    </location>
</feature>
<feature type="transmembrane region" description="Helical" evidence="1">
    <location>
        <begin position="101"/>
        <end position="122"/>
    </location>
</feature>
<sequence>MYKLVCTRGVVNFCCSPSFLLILLSFIPCFIFHYPNIVISTVFYDFVLILFCLGSLSPRFFRSLLWFCFHVFLRDLRITLCFTICPLVYLVLVLYRIIEFACFPFCFLFSMFFVCLFFPFSIKV</sequence>
<organism evidence="2 3">
    <name type="scientific">Anopheles quadriannulatus</name>
    <name type="common">Mosquito</name>
    <dbReference type="NCBI Taxonomy" id="34691"/>
    <lineage>
        <taxon>Eukaryota</taxon>
        <taxon>Metazoa</taxon>
        <taxon>Ecdysozoa</taxon>
        <taxon>Arthropoda</taxon>
        <taxon>Hexapoda</taxon>
        <taxon>Insecta</taxon>
        <taxon>Pterygota</taxon>
        <taxon>Neoptera</taxon>
        <taxon>Endopterygota</taxon>
        <taxon>Diptera</taxon>
        <taxon>Nematocera</taxon>
        <taxon>Culicoidea</taxon>
        <taxon>Culicidae</taxon>
        <taxon>Anophelinae</taxon>
        <taxon>Anopheles</taxon>
    </lineage>
</organism>
<accession>A0A182XQY0</accession>
<dbReference type="EnsemblMetazoa" id="AQUA014265-RA">
    <property type="protein sequence ID" value="AQUA014265-PA"/>
    <property type="gene ID" value="AQUA014265"/>
</dbReference>
<evidence type="ECO:0000313" key="2">
    <source>
        <dbReference type="EnsemblMetazoa" id="AQUA014265-PA"/>
    </source>
</evidence>
<reference evidence="2" key="1">
    <citation type="submission" date="2020-05" db="UniProtKB">
        <authorList>
            <consortium name="EnsemblMetazoa"/>
        </authorList>
    </citation>
    <scope>IDENTIFICATION</scope>
    <source>
        <strain evidence="2">SANGQUA</strain>
    </source>
</reference>
<keyword evidence="1" id="KW-1133">Transmembrane helix</keyword>
<keyword evidence="1" id="KW-0472">Membrane</keyword>
<feature type="transmembrane region" description="Helical" evidence="1">
    <location>
        <begin position="37"/>
        <end position="56"/>
    </location>
</feature>
<keyword evidence="3" id="KW-1185">Reference proteome</keyword>
<protein>
    <submittedName>
        <fullName evidence="2">Uncharacterized protein</fullName>
    </submittedName>
</protein>
<feature type="transmembrane region" description="Helical" evidence="1">
    <location>
        <begin position="76"/>
        <end position="95"/>
    </location>
</feature>
<name>A0A182XQY0_ANOQN</name>
<dbReference type="Proteomes" id="UP000076407">
    <property type="component" value="Unassembled WGS sequence"/>
</dbReference>